<evidence type="ECO:0000313" key="2">
    <source>
        <dbReference type="EMBL" id="RXG20946.1"/>
    </source>
</evidence>
<accession>A0A4Q0P4I2</accession>
<feature type="chain" id="PRO_5020604624" evidence="1">
    <location>
        <begin position="20"/>
        <end position="120"/>
    </location>
</feature>
<evidence type="ECO:0000313" key="3">
    <source>
        <dbReference type="Proteomes" id="UP000289859"/>
    </source>
</evidence>
<feature type="signal peptide" evidence="1">
    <location>
        <begin position="1"/>
        <end position="19"/>
    </location>
</feature>
<dbReference type="Proteomes" id="UP000289859">
    <property type="component" value="Unassembled WGS sequence"/>
</dbReference>
<keyword evidence="3" id="KW-1185">Reference proteome</keyword>
<keyword evidence="1" id="KW-0732">Signal</keyword>
<dbReference type="RefSeq" id="WP_128765741.1">
    <property type="nucleotide sequence ID" value="NZ_JBHUOO010000007.1"/>
</dbReference>
<sequence>MKTILFVAAMALGTLSIHAQDTCTTPKLKAGDVLKIASPSTSSFEHINFPKSNFIIKRGGIANYRSLINKEIEVTEVTEENGCVAQVDVKLKDGKKFFNTVKTVRVDLKKALDAGEIVLE</sequence>
<gene>
    <name evidence="2" type="ORF">DSM02_2317</name>
</gene>
<comment type="caution">
    <text evidence="2">The sequence shown here is derived from an EMBL/GenBank/DDBJ whole genome shotgun (WGS) entry which is preliminary data.</text>
</comment>
<proteinExistence type="predicted"/>
<dbReference type="AlphaFoldDB" id="A0A4Q0P4I2"/>
<reference evidence="2 3" key="1">
    <citation type="submission" date="2018-07" db="EMBL/GenBank/DDBJ databases">
        <title>Leeuwenhoekiella genomics.</title>
        <authorList>
            <person name="Tahon G."/>
            <person name="Willems A."/>
        </authorList>
    </citation>
    <scope>NUCLEOTIDE SEQUENCE [LARGE SCALE GENOMIC DNA]</scope>
    <source>
        <strain evidence="2 3">LMG 29608</strain>
    </source>
</reference>
<protein>
    <submittedName>
        <fullName evidence="2">Uncharacterized protein</fullName>
    </submittedName>
</protein>
<evidence type="ECO:0000256" key="1">
    <source>
        <dbReference type="SAM" id="SignalP"/>
    </source>
</evidence>
<organism evidence="2 3">
    <name type="scientific">Leeuwenhoekiella polynyae</name>
    <dbReference type="NCBI Taxonomy" id="1550906"/>
    <lineage>
        <taxon>Bacteria</taxon>
        <taxon>Pseudomonadati</taxon>
        <taxon>Bacteroidota</taxon>
        <taxon>Flavobacteriia</taxon>
        <taxon>Flavobacteriales</taxon>
        <taxon>Flavobacteriaceae</taxon>
        <taxon>Leeuwenhoekiella</taxon>
    </lineage>
</organism>
<dbReference type="EMBL" id="QOVK01000009">
    <property type="protein sequence ID" value="RXG20946.1"/>
    <property type="molecule type" value="Genomic_DNA"/>
</dbReference>
<name>A0A4Q0P4I2_9FLAO</name>
<dbReference type="OrthoDB" id="1446823at2"/>